<dbReference type="InterPro" id="IPR049453">
    <property type="entry name" value="Memb_transporter_dom"/>
</dbReference>
<evidence type="ECO:0000313" key="10">
    <source>
        <dbReference type="EMBL" id="KSU80970.1"/>
    </source>
</evidence>
<evidence type="ECO:0000256" key="7">
    <source>
        <dbReference type="SAM" id="MobiDB-lite"/>
    </source>
</evidence>
<evidence type="ECO:0000256" key="8">
    <source>
        <dbReference type="SAM" id="Phobius"/>
    </source>
</evidence>
<accession>A0A0V8J1X4</accession>
<dbReference type="RefSeq" id="WP_061974488.1">
    <property type="nucleotide sequence ID" value="NZ_FMAV01000004.1"/>
</dbReference>
<feature type="transmembrane region" description="Helical" evidence="8">
    <location>
        <begin position="444"/>
        <end position="473"/>
    </location>
</feature>
<feature type="transmembrane region" description="Helical" evidence="8">
    <location>
        <begin position="510"/>
        <end position="528"/>
    </location>
</feature>
<feature type="transmembrane region" description="Helical" evidence="8">
    <location>
        <begin position="46"/>
        <end position="63"/>
    </location>
</feature>
<feature type="transmembrane region" description="Helical" evidence="8">
    <location>
        <begin position="388"/>
        <end position="405"/>
    </location>
</feature>
<dbReference type="Proteomes" id="UP000054099">
    <property type="component" value="Unassembled WGS sequence"/>
</dbReference>
<evidence type="ECO:0000256" key="5">
    <source>
        <dbReference type="ARBA" id="ARBA00023136"/>
    </source>
</evidence>
<dbReference type="PANTHER" id="PTHR30509:SF9">
    <property type="entry name" value="MULTIDRUG RESISTANCE PROTEIN MDTO"/>
    <property type="match status" value="1"/>
</dbReference>
<comment type="subcellular location">
    <subcellularLocation>
        <location evidence="1">Cell membrane</location>
        <topology evidence="1">Multi-pass membrane protein</topology>
    </subcellularLocation>
</comment>
<feature type="transmembrane region" description="Helical" evidence="8">
    <location>
        <begin position="21"/>
        <end position="40"/>
    </location>
</feature>
<dbReference type="OrthoDB" id="2689363at2"/>
<sequence length="732" mass="82065">MKYWLYRLAASDPGRKRLRTASKVTLSVISSVGVMLLIVLNAGGQVTAAIFAGLIGMMGILVVNDDTEKEKKATTLLIGISSAFSVGFGSLLAKWGFAADFFLLLVVFLALYLQRFGSRYFSICMIAFMSFYFVTLLKVGFPQVPWLLLSILTGITFAYLYNFILIKDNPDEVLKRSMDSFHIQANLTLYLVSDIVRDINLEKKRLANLDRNVQKLGDYARVVSNELGSTDPGCIWPGLSTTQMRLYIFDTAMLMETLSPTIRRLKEHHALQNTAIRAALLQVIQSIREAEVLNTNQMHHLENAAASVQSLRSLLRTLKPDETNREWLYLIRRLESIANHIIDGAFELQQSLQQENKQNNPDTGKENDDEEEKKNEEETGLRPTTKKAIQAIIAGGLAILAGHLYSPAHQYWILLSCFVVLLGTETVGGTLVKALQRSVGTFLGAIAGFLIALLLTGIQEVVVLFLCVFMAFYLLPISYTLMMFWITMLLALMYDILLGGITEQVMAARVIDTIAGVGLGFIVSALIFPQKTRDKVTTSTTDYLDALKEYVNRYIDRFNKEQTDYNLADHALELDQKLQTLITDASPLYRGWFGRTGLQQQLTVLTAANFYAKQLVASSTRKSLLNTNSQFEELLDHVQRSLSGNIEALSSAVKGESQVRIVDLEKEREQLERIPEESKSSEQDMINHLRLLHNIHYVWRINESIVYLAKQLGAESEKSDQNAAGERGAAQL</sequence>
<evidence type="ECO:0000313" key="11">
    <source>
        <dbReference type="Proteomes" id="UP000054099"/>
    </source>
</evidence>
<protein>
    <recommendedName>
        <fullName evidence="9">Integral membrane bound transporter domain-containing protein</fullName>
    </recommendedName>
</protein>
<keyword evidence="4 8" id="KW-1133">Transmembrane helix</keyword>
<dbReference type="GO" id="GO:0005886">
    <property type="term" value="C:plasma membrane"/>
    <property type="evidence" value="ECO:0007669"/>
    <property type="project" value="UniProtKB-SubCell"/>
</dbReference>
<name>A0A0V8J1X4_9BACL</name>
<gene>
    <name evidence="10" type="ORF">AS030_18635</name>
</gene>
<comment type="similarity">
    <text evidence="6">Belongs to the YccS/YhfK family.</text>
</comment>
<proteinExistence type="inferred from homology"/>
<feature type="domain" description="Integral membrane bound transporter" evidence="9">
    <location>
        <begin position="397"/>
        <end position="523"/>
    </location>
</feature>
<keyword evidence="5 8" id="KW-0472">Membrane</keyword>
<evidence type="ECO:0000256" key="6">
    <source>
        <dbReference type="ARBA" id="ARBA00043993"/>
    </source>
</evidence>
<evidence type="ECO:0000256" key="4">
    <source>
        <dbReference type="ARBA" id="ARBA00022989"/>
    </source>
</evidence>
<keyword evidence="11" id="KW-1185">Reference proteome</keyword>
<evidence type="ECO:0000256" key="1">
    <source>
        <dbReference type="ARBA" id="ARBA00004651"/>
    </source>
</evidence>
<reference evidence="10 11" key="1">
    <citation type="journal article" date="2014" name="Antonie Van Leeuwenhoek">
        <title>Fictibacillus enclensis sp. nov., isolated from marine sediment.</title>
        <authorList>
            <person name="Dastager S.G."/>
            <person name="Mawlankar R."/>
            <person name="Srinivasan K."/>
            <person name="Tang S.K."/>
            <person name="Lee J.C."/>
            <person name="Ramana V.V."/>
            <person name="Shouche Y.S."/>
        </authorList>
    </citation>
    <scope>NUCLEOTIDE SEQUENCE [LARGE SCALE GENOMIC DNA]</scope>
    <source>
        <strain evidence="10 11">NIO-1003</strain>
    </source>
</reference>
<keyword evidence="2" id="KW-1003">Cell membrane</keyword>
<keyword evidence="3 8" id="KW-0812">Transmembrane</keyword>
<organism evidence="10 11">
    <name type="scientific">Fictibacillus enclensis</name>
    <dbReference type="NCBI Taxonomy" id="1017270"/>
    <lineage>
        <taxon>Bacteria</taxon>
        <taxon>Bacillati</taxon>
        <taxon>Bacillota</taxon>
        <taxon>Bacilli</taxon>
        <taxon>Bacillales</taxon>
        <taxon>Fictibacillaceae</taxon>
        <taxon>Fictibacillus</taxon>
    </lineage>
</organism>
<dbReference type="AlphaFoldDB" id="A0A0V8J1X4"/>
<evidence type="ECO:0000259" key="9">
    <source>
        <dbReference type="Pfam" id="PF13515"/>
    </source>
</evidence>
<dbReference type="EMBL" id="LNQN01000006">
    <property type="protein sequence ID" value="KSU80970.1"/>
    <property type="molecule type" value="Genomic_DNA"/>
</dbReference>
<feature type="transmembrane region" description="Helical" evidence="8">
    <location>
        <begin position="146"/>
        <end position="166"/>
    </location>
</feature>
<dbReference type="PANTHER" id="PTHR30509">
    <property type="entry name" value="P-HYDROXYBENZOIC ACID EFFLUX PUMP SUBUNIT-RELATED"/>
    <property type="match status" value="1"/>
</dbReference>
<feature type="transmembrane region" description="Helical" evidence="8">
    <location>
        <begin position="97"/>
        <end position="113"/>
    </location>
</feature>
<feature type="transmembrane region" description="Helical" evidence="8">
    <location>
        <begin position="75"/>
        <end position="91"/>
    </location>
</feature>
<feature type="region of interest" description="Disordered" evidence="7">
    <location>
        <begin position="354"/>
        <end position="382"/>
    </location>
</feature>
<comment type="caution">
    <text evidence="10">The sequence shown here is derived from an EMBL/GenBank/DDBJ whole genome shotgun (WGS) entry which is preliminary data.</text>
</comment>
<evidence type="ECO:0000256" key="2">
    <source>
        <dbReference type="ARBA" id="ARBA00022475"/>
    </source>
</evidence>
<evidence type="ECO:0000256" key="3">
    <source>
        <dbReference type="ARBA" id="ARBA00022692"/>
    </source>
</evidence>
<feature type="transmembrane region" description="Helical" evidence="8">
    <location>
        <begin position="120"/>
        <end position="140"/>
    </location>
</feature>
<dbReference type="Pfam" id="PF13515">
    <property type="entry name" value="FUSC_2"/>
    <property type="match status" value="1"/>
</dbReference>